<reference evidence="1 2" key="1">
    <citation type="journal article" date="2016" name="Nat. Commun.">
        <title>Thousands of microbial genomes shed light on interconnected biogeochemical processes in an aquifer system.</title>
        <authorList>
            <person name="Anantharaman K."/>
            <person name="Brown C.T."/>
            <person name="Hug L.A."/>
            <person name="Sharon I."/>
            <person name="Castelle C.J."/>
            <person name="Probst A.J."/>
            <person name="Thomas B.C."/>
            <person name="Singh A."/>
            <person name="Wilkins M.J."/>
            <person name="Karaoz U."/>
            <person name="Brodie E.L."/>
            <person name="Williams K.H."/>
            <person name="Hubbard S.S."/>
            <person name="Banfield J.F."/>
        </authorList>
    </citation>
    <scope>NUCLEOTIDE SEQUENCE [LARGE SCALE GENOMIC DNA]</scope>
    <source>
        <strain evidence="2">RIFCSPLOWO2_12_FULL_64_10</strain>
    </source>
</reference>
<dbReference type="AlphaFoldDB" id="A0A1F6C4Q7"/>
<sequence>MPAALWAMDRVADFTPAEVGVNTTVTFRESPAGIVAVAGDTLNCEESLPVTVMPVTDRLAQPGLERIKVFCAVAPTFVLSKGKDEADSMRYGAGLTRRMR</sequence>
<organism evidence="1 2">
    <name type="scientific">Handelsmanbacteria sp. (strain RIFCSPLOWO2_12_FULL_64_10)</name>
    <dbReference type="NCBI Taxonomy" id="1817868"/>
    <lineage>
        <taxon>Bacteria</taxon>
        <taxon>Candidatus Handelsmaniibacteriota</taxon>
    </lineage>
</organism>
<name>A0A1F6C4Q7_HANXR</name>
<gene>
    <name evidence="1" type="ORF">A3F84_20240</name>
</gene>
<protein>
    <submittedName>
        <fullName evidence="1">Uncharacterized protein</fullName>
    </submittedName>
</protein>
<evidence type="ECO:0000313" key="1">
    <source>
        <dbReference type="EMBL" id="OGG43827.1"/>
    </source>
</evidence>
<proteinExistence type="predicted"/>
<dbReference type="Proteomes" id="UP000178606">
    <property type="component" value="Unassembled WGS sequence"/>
</dbReference>
<comment type="caution">
    <text evidence="1">The sequence shown here is derived from an EMBL/GenBank/DDBJ whole genome shotgun (WGS) entry which is preliminary data.</text>
</comment>
<dbReference type="EMBL" id="MFKF01000425">
    <property type="protein sequence ID" value="OGG43827.1"/>
    <property type="molecule type" value="Genomic_DNA"/>
</dbReference>
<accession>A0A1F6C4Q7</accession>
<evidence type="ECO:0000313" key="2">
    <source>
        <dbReference type="Proteomes" id="UP000178606"/>
    </source>
</evidence>